<protein>
    <submittedName>
        <fullName evidence="2">Uncharacterized protein</fullName>
    </submittedName>
</protein>
<dbReference type="Proteomes" id="UP000004931">
    <property type="component" value="Unassembled WGS sequence"/>
</dbReference>
<dbReference type="InterPro" id="IPR019734">
    <property type="entry name" value="TPR_rpt"/>
</dbReference>
<comment type="caution">
    <text evidence="2">The sequence shown here is derived from an EMBL/GenBank/DDBJ whole genome shotgun (WGS) entry which is preliminary data.</text>
</comment>
<accession>A0Y7P3</accession>
<evidence type="ECO:0000313" key="2">
    <source>
        <dbReference type="EMBL" id="EAW32147.1"/>
    </source>
</evidence>
<dbReference type="STRING" id="247633.GP2143_12866"/>
<proteinExistence type="predicted"/>
<gene>
    <name evidence="2" type="ORF">GP2143_12866</name>
</gene>
<keyword evidence="1" id="KW-0802">TPR repeat</keyword>
<dbReference type="AlphaFoldDB" id="A0Y7P3"/>
<dbReference type="EMBL" id="AAVT01000001">
    <property type="protein sequence ID" value="EAW32147.1"/>
    <property type="molecule type" value="Genomic_DNA"/>
</dbReference>
<dbReference type="InterPro" id="IPR011990">
    <property type="entry name" value="TPR-like_helical_dom_sf"/>
</dbReference>
<keyword evidence="3" id="KW-1185">Reference proteome</keyword>
<name>A0Y7P3_9GAMM</name>
<sequence length="286" mass="33021">MQKLIYALLLTHLCACTFLIDSDVRSAQAIDSYLAAGNIWAANNYYEGLYETQKRGVAVSNAHVILTAKLSEIRKKTIDAAEAAVKVSDWKKAIDLYQEQLPLVEMDKAFNTSYQNFLKKQQRERNNLRDSFIVTRAEYLIDAIPVMIADQQLNPYNREKEQQLNNVKQESRKIASRLLELSFNAMRKEDIATARTMIPLAKKLDDNEAAAKASKTLSTLSQSFDEHLEKMIEEGIRLYSREQYDDALRTWNEILFLDPENDKVKDHKARTQKVLQSLEELKQQQR</sequence>
<evidence type="ECO:0000313" key="3">
    <source>
        <dbReference type="Proteomes" id="UP000004931"/>
    </source>
</evidence>
<dbReference type="Gene3D" id="1.25.40.10">
    <property type="entry name" value="Tetratricopeptide repeat domain"/>
    <property type="match status" value="1"/>
</dbReference>
<evidence type="ECO:0000256" key="1">
    <source>
        <dbReference type="PROSITE-ProRule" id="PRU00339"/>
    </source>
</evidence>
<dbReference type="SUPFAM" id="SSF48452">
    <property type="entry name" value="TPR-like"/>
    <property type="match status" value="1"/>
</dbReference>
<reference evidence="2 3" key="1">
    <citation type="journal article" date="2010" name="J. Bacteriol.">
        <title>Genome sequence of the oligotrophic marine Gammaproteobacterium HTCC2143, isolated from the Oregon Coast.</title>
        <authorList>
            <person name="Oh H.M."/>
            <person name="Kang I."/>
            <person name="Ferriera S."/>
            <person name="Giovannoni S.J."/>
            <person name="Cho J.C."/>
        </authorList>
    </citation>
    <scope>NUCLEOTIDE SEQUENCE [LARGE SCALE GENOMIC DNA]</scope>
    <source>
        <strain evidence="2 3">HTCC2143</strain>
    </source>
</reference>
<feature type="repeat" description="TPR" evidence="1">
    <location>
        <begin position="228"/>
        <end position="261"/>
    </location>
</feature>
<organism evidence="2 3">
    <name type="scientific">marine gamma proteobacterium HTCC2143</name>
    <dbReference type="NCBI Taxonomy" id="247633"/>
    <lineage>
        <taxon>Bacteria</taxon>
        <taxon>Pseudomonadati</taxon>
        <taxon>Pseudomonadota</taxon>
        <taxon>Gammaproteobacteria</taxon>
        <taxon>Cellvibrionales</taxon>
        <taxon>Spongiibacteraceae</taxon>
        <taxon>BD1-7 clade</taxon>
    </lineage>
</organism>
<dbReference type="PROSITE" id="PS50005">
    <property type="entry name" value="TPR"/>
    <property type="match status" value="1"/>
</dbReference>